<proteinExistence type="predicted"/>
<evidence type="ECO:0000313" key="2">
    <source>
        <dbReference type="Proteomes" id="UP000823941"/>
    </source>
</evidence>
<reference evidence="1 2" key="1">
    <citation type="submission" date="2021-06" db="EMBL/GenBank/DDBJ databases">
        <title>A haploid diamondback moth (Plutella xylostella L.) genome assembly resolves 31 chromosomes and identifies a diamide resistance mutation.</title>
        <authorList>
            <person name="Ward C.M."/>
            <person name="Perry K.D."/>
            <person name="Baker G."/>
            <person name="Powis K."/>
            <person name="Heckel D.G."/>
            <person name="Baxter S.W."/>
        </authorList>
    </citation>
    <scope>NUCLEOTIDE SEQUENCE [LARGE SCALE GENOMIC DNA]</scope>
    <source>
        <strain evidence="1 2">LV</strain>
        <tissue evidence="1">Single pupa</tissue>
    </source>
</reference>
<dbReference type="EMBL" id="JAHIBW010000003">
    <property type="protein sequence ID" value="KAG7312432.1"/>
    <property type="molecule type" value="Genomic_DNA"/>
</dbReference>
<protein>
    <submittedName>
        <fullName evidence="1">Uncharacterized protein</fullName>
    </submittedName>
</protein>
<evidence type="ECO:0000313" key="1">
    <source>
        <dbReference type="EMBL" id="KAG7312432.1"/>
    </source>
</evidence>
<name>A0ABQ7R544_PLUXY</name>
<keyword evidence="2" id="KW-1185">Reference proteome</keyword>
<comment type="caution">
    <text evidence="1">The sequence shown here is derived from an EMBL/GenBank/DDBJ whole genome shotgun (WGS) entry which is preliminary data.</text>
</comment>
<organism evidence="1 2">
    <name type="scientific">Plutella xylostella</name>
    <name type="common">Diamondback moth</name>
    <name type="synonym">Plutella maculipennis</name>
    <dbReference type="NCBI Taxonomy" id="51655"/>
    <lineage>
        <taxon>Eukaryota</taxon>
        <taxon>Metazoa</taxon>
        <taxon>Ecdysozoa</taxon>
        <taxon>Arthropoda</taxon>
        <taxon>Hexapoda</taxon>
        <taxon>Insecta</taxon>
        <taxon>Pterygota</taxon>
        <taxon>Neoptera</taxon>
        <taxon>Endopterygota</taxon>
        <taxon>Lepidoptera</taxon>
        <taxon>Glossata</taxon>
        <taxon>Ditrysia</taxon>
        <taxon>Yponomeutoidea</taxon>
        <taxon>Plutellidae</taxon>
        <taxon>Plutella</taxon>
    </lineage>
</organism>
<accession>A0ABQ7R544</accession>
<dbReference type="Proteomes" id="UP000823941">
    <property type="component" value="Chromosome 3"/>
</dbReference>
<sequence>MWYPRGRMQLIRRTGCRGAAAAWRRCRCDVVALWLRCGCDVVVLHRWSMTTAKCGTCELDYSLSIQNIRPTTPRGCGVVVAVVWLWYV</sequence>
<gene>
    <name evidence="1" type="ORF">JYU34_001934</name>
</gene>